<reference evidence="2 3" key="1">
    <citation type="submission" date="2023-04" db="EMBL/GenBank/DDBJ databases">
        <title>Marinoamorphus aggregata gen. nov., sp. Nov., isolate from tissue of brittle star Ophioplocus japonicus.</title>
        <authorList>
            <person name="Kawano K."/>
            <person name="Sawayama S."/>
            <person name="Nakagawa S."/>
        </authorList>
    </citation>
    <scope>NUCLEOTIDE SEQUENCE [LARGE SCALE GENOMIC DNA]</scope>
    <source>
        <strain evidence="2 3">NKW23</strain>
    </source>
</reference>
<evidence type="ECO:0000313" key="2">
    <source>
        <dbReference type="EMBL" id="GMG81125.1"/>
    </source>
</evidence>
<dbReference type="InterPro" id="IPR016181">
    <property type="entry name" value="Acyl_CoA_acyltransferase"/>
</dbReference>
<dbReference type="EMBL" id="BSYI01000002">
    <property type="protein sequence ID" value="GMG81125.1"/>
    <property type="molecule type" value="Genomic_DNA"/>
</dbReference>
<evidence type="ECO:0000259" key="1">
    <source>
        <dbReference type="PROSITE" id="PS51186"/>
    </source>
</evidence>
<dbReference type="RefSeq" id="WP_285669753.1">
    <property type="nucleotide sequence ID" value="NZ_BSYI01000002.1"/>
</dbReference>
<comment type="caution">
    <text evidence="2">The sequence shown here is derived from an EMBL/GenBank/DDBJ whole genome shotgun (WGS) entry which is preliminary data.</text>
</comment>
<dbReference type="CDD" id="cd04301">
    <property type="entry name" value="NAT_SF"/>
    <property type="match status" value="1"/>
</dbReference>
<protein>
    <recommendedName>
        <fullName evidence="1">N-acetyltransferase domain-containing protein</fullName>
    </recommendedName>
</protein>
<dbReference type="PROSITE" id="PS51186">
    <property type="entry name" value="GNAT"/>
    <property type="match status" value="1"/>
</dbReference>
<proteinExistence type="predicted"/>
<organism evidence="2 3">
    <name type="scientific">Paralimibaculum aggregatum</name>
    <dbReference type="NCBI Taxonomy" id="3036245"/>
    <lineage>
        <taxon>Bacteria</taxon>
        <taxon>Pseudomonadati</taxon>
        <taxon>Pseudomonadota</taxon>
        <taxon>Alphaproteobacteria</taxon>
        <taxon>Rhodobacterales</taxon>
        <taxon>Paracoccaceae</taxon>
        <taxon>Paralimibaculum</taxon>
    </lineage>
</organism>
<dbReference type="Proteomes" id="UP001239909">
    <property type="component" value="Unassembled WGS sequence"/>
</dbReference>
<dbReference type="Pfam" id="PF00583">
    <property type="entry name" value="Acetyltransf_1"/>
    <property type="match status" value="1"/>
</dbReference>
<dbReference type="InterPro" id="IPR000182">
    <property type="entry name" value="GNAT_dom"/>
</dbReference>
<accession>A0ABQ6LG01</accession>
<dbReference type="SUPFAM" id="SSF55729">
    <property type="entry name" value="Acyl-CoA N-acyltransferases (Nat)"/>
    <property type="match status" value="1"/>
</dbReference>
<evidence type="ECO:0000313" key="3">
    <source>
        <dbReference type="Proteomes" id="UP001239909"/>
    </source>
</evidence>
<sequence length="212" mass="22152">MTTTALSQAMAPVFEHGYFASLSQGDTAALLDHWQRMCRTGIQSRFMRAMSAEALAAHAASVFAGGGHVIGWFQAGVLRGVAELHPEPDGSGEAAFTVEPGFRKRGIGLGLMRRVLRRARNLGLKRVRIETTRDNRAMVRLALSVGAELTSDGREVLAVVPLSPATGASLAADVADGAAGTSAAIGLAGAVFWLDLAGAWAQFPVPAGRPCT</sequence>
<dbReference type="Gene3D" id="3.40.630.30">
    <property type="match status" value="1"/>
</dbReference>
<gene>
    <name evidence="2" type="ORF">LNKW23_03370</name>
</gene>
<keyword evidence="3" id="KW-1185">Reference proteome</keyword>
<name>A0ABQ6LG01_9RHOB</name>
<feature type="domain" description="N-acetyltransferase" evidence="1">
    <location>
        <begin position="20"/>
        <end position="166"/>
    </location>
</feature>